<dbReference type="EMBL" id="JEMT01016796">
    <property type="protein sequence ID" value="EXX69675.1"/>
    <property type="molecule type" value="Genomic_DNA"/>
</dbReference>
<evidence type="ECO:0000313" key="11">
    <source>
        <dbReference type="EMBL" id="EXX69675.1"/>
    </source>
</evidence>
<dbReference type="SMR" id="A0A015JQZ2"/>
<dbReference type="FunFam" id="1.20.120.1780:FF:000001">
    <property type="entry name" value="4-hydroxybenzoate octaprenyltransferase"/>
    <property type="match status" value="1"/>
</dbReference>
<name>A0A015JQZ2_RHIIW</name>
<comment type="subcellular location">
    <subcellularLocation>
        <location evidence="2 10">Mitochondrion inner membrane</location>
        <topology evidence="2 10">Multi-pass membrane protein</topology>
        <orientation evidence="2 10">Matrix side</orientation>
    </subcellularLocation>
</comment>
<dbReference type="PROSITE" id="PS00943">
    <property type="entry name" value="UBIA"/>
    <property type="match status" value="1"/>
</dbReference>
<keyword evidence="6 10" id="KW-1133">Transmembrane helix</keyword>
<feature type="transmembrane region" description="Helical" evidence="10">
    <location>
        <begin position="329"/>
        <end position="347"/>
    </location>
</feature>
<evidence type="ECO:0000313" key="12">
    <source>
        <dbReference type="Proteomes" id="UP000022910"/>
    </source>
</evidence>
<dbReference type="HAMAP" id="MF_01635">
    <property type="entry name" value="UbiA"/>
    <property type="match status" value="1"/>
</dbReference>
<gene>
    <name evidence="11" type="ORF">RirG_094080</name>
</gene>
<dbReference type="Pfam" id="PF01040">
    <property type="entry name" value="UbiA"/>
    <property type="match status" value="1"/>
</dbReference>
<comment type="catalytic activity">
    <reaction evidence="8 10">
        <text>an all-trans-polyprenyl diphosphate + 4-hydroxybenzoate = a 4-hydroxy-3-(all-trans-polyprenyl)benzoate + diphosphate</text>
        <dbReference type="Rhea" id="RHEA:44504"/>
        <dbReference type="Rhea" id="RHEA-COMP:9514"/>
        <dbReference type="Rhea" id="RHEA-COMP:9564"/>
        <dbReference type="ChEBI" id="CHEBI:17879"/>
        <dbReference type="ChEBI" id="CHEBI:33019"/>
        <dbReference type="ChEBI" id="CHEBI:58914"/>
        <dbReference type="ChEBI" id="CHEBI:78396"/>
        <dbReference type="EC" id="2.5.1.39"/>
    </reaction>
</comment>
<dbReference type="InterPro" id="IPR039653">
    <property type="entry name" value="Prenyltransferase"/>
</dbReference>
<keyword evidence="10" id="KW-0414">Isoprene biosynthesis</keyword>
<dbReference type="InterPro" id="IPR030470">
    <property type="entry name" value="UbiA_prenylTrfase_CS"/>
</dbReference>
<feature type="transmembrane region" description="Helical" evidence="10">
    <location>
        <begin position="137"/>
        <end position="157"/>
    </location>
</feature>
<evidence type="ECO:0000256" key="3">
    <source>
        <dbReference type="ARBA" id="ARBA00005985"/>
    </source>
</evidence>
<evidence type="ECO:0000256" key="8">
    <source>
        <dbReference type="ARBA" id="ARBA00052313"/>
    </source>
</evidence>
<dbReference type="Gene3D" id="1.20.120.1780">
    <property type="entry name" value="UbiA prenyltransferase"/>
    <property type="match status" value="1"/>
</dbReference>
<keyword evidence="10" id="KW-0496">Mitochondrion</keyword>
<evidence type="ECO:0000256" key="6">
    <source>
        <dbReference type="ARBA" id="ARBA00022989"/>
    </source>
</evidence>
<sequence>MIALRVSKLIKLHTRVMLLNNSLFLSTFSRNLRIKQSSKVHQIFLIKNFKRPQLNTNIYRFASNVNNNNVNKFSTNEEKYEETKSSWIDTYLPSKLVPYALLARLDKPIGTWLLYLPCTWSITMATYHAHLPVSQTMYMLSLFGVGAFIMRGAGCTINDMWDRKIDSKVERTANRPLASGSITPFQALSFLSLQLSAGLAVLTQLNWYSIFLGATSLSIVTIYPFMKRVTFWPQLYLGFAFNWGTLLGWPAMIGSSEWSVTLPLYTAGVCWTLIYDTIYAHQDKKFDSIVGVKSTAILFGDRTRCWLTFFSGSMLSCLALAGYMNGNDWPYYFISVMGAGSHLAWQLWTVNIDDAADCGRKFRSNKWTGAIILSGIVTDILWQNLNPVKQIIP</sequence>
<comment type="similarity">
    <text evidence="3 10">Belongs to the UbiA prenyltransferase family.</text>
</comment>
<keyword evidence="10" id="KW-0831">Ubiquinone biosynthesis</keyword>
<comment type="caution">
    <text evidence="11">The sequence shown here is derived from an EMBL/GenBank/DDBJ whole genome shotgun (WGS) entry which is preliminary data.</text>
</comment>
<feature type="transmembrane region" description="Helical" evidence="10">
    <location>
        <begin position="207"/>
        <end position="226"/>
    </location>
</feature>
<dbReference type="OMA" id="LEVQIDW"/>
<evidence type="ECO:0000256" key="7">
    <source>
        <dbReference type="ARBA" id="ARBA00023136"/>
    </source>
</evidence>
<keyword evidence="12" id="KW-1185">Reference proteome</keyword>
<dbReference type="NCBIfam" id="TIGR01474">
    <property type="entry name" value="ubiA_proteo"/>
    <property type="match status" value="1"/>
</dbReference>
<reference evidence="11 12" key="1">
    <citation type="submission" date="2014-02" db="EMBL/GenBank/DDBJ databases">
        <title>Single nucleus genome sequencing reveals high similarity among nuclei of an endomycorrhizal fungus.</title>
        <authorList>
            <person name="Lin K."/>
            <person name="Geurts R."/>
            <person name="Zhang Z."/>
            <person name="Limpens E."/>
            <person name="Saunders D.G."/>
            <person name="Mu D."/>
            <person name="Pang E."/>
            <person name="Cao H."/>
            <person name="Cha H."/>
            <person name="Lin T."/>
            <person name="Zhou Q."/>
            <person name="Shang Y."/>
            <person name="Li Y."/>
            <person name="Ivanov S."/>
            <person name="Sharma T."/>
            <person name="Velzen R.V."/>
            <person name="Ruijter N.D."/>
            <person name="Aanen D.K."/>
            <person name="Win J."/>
            <person name="Kamoun S."/>
            <person name="Bisseling T."/>
            <person name="Huang S."/>
        </authorList>
    </citation>
    <scope>NUCLEOTIDE SEQUENCE [LARGE SCALE GENOMIC DNA]</scope>
    <source>
        <strain evidence="12">DAOM197198w</strain>
    </source>
</reference>
<dbReference type="HOGENOM" id="CLU_034879_0_2_1"/>
<evidence type="ECO:0000256" key="1">
    <source>
        <dbReference type="ARBA" id="ARBA00001946"/>
    </source>
</evidence>
<dbReference type="InterPro" id="IPR006370">
    <property type="entry name" value="HB_polyprenyltransferase-like"/>
</dbReference>
<feature type="transmembrane region" description="Helical" evidence="10">
    <location>
        <begin position="305"/>
        <end position="323"/>
    </location>
</feature>
<dbReference type="AlphaFoldDB" id="A0A015JQZ2"/>
<dbReference type="GO" id="GO:0008299">
    <property type="term" value="P:isoprenoid biosynthetic process"/>
    <property type="evidence" value="ECO:0007669"/>
    <property type="project" value="UniProtKB-UniRule"/>
</dbReference>
<organism evidence="11 12">
    <name type="scientific">Rhizophagus irregularis (strain DAOM 197198w)</name>
    <name type="common">Glomus intraradices</name>
    <dbReference type="NCBI Taxonomy" id="1432141"/>
    <lineage>
        <taxon>Eukaryota</taxon>
        <taxon>Fungi</taxon>
        <taxon>Fungi incertae sedis</taxon>
        <taxon>Mucoromycota</taxon>
        <taxon>Glomeromycotina</taxon>
        <taxon>Glomeromycetes</taxon>
        <taxon>Glomerales</taxon>
        <taxon>Glomeraceae</taxon>
        <taxon>Rhizophagus</taxon>
    </lineage>
</organism>
<evidence type="ECO:0000256" key="9">
    <source>
        <dbReference type="ARBA" id="ARBA00058997"/>
    </source>
</evidence>
<dbReference type="UniPathway" id="UPA00232"/>
<dbReference type="InterPro" id="IPR000537">
    <property type="entry name" value="UbiA_prenyltransferase"/>
</dbReference>
<dbReference type="PANTHER" id="PTHR11048:SF28">
    <property type="entry name" value="4-HYDROXYBENZOATE POLYPRENYLTRANSFERASE, MITOCHONDRIAL"/>
    <property type="match status" value="1"/>
</dbReference>
<comment type="function">
    <text evidence="9 10">Catalyzes the prenylation of para-hydroxybenzoate (PHB) with an all-trans polyprenyl group. Mediates the second step in the final reaction sequence of coenzyme Q (CoQ) biosynthesis, which is the condensation of the polyisoprenoid side chain with PHB, generating the first membrane-bound Q intermediate.</text>
</comment>
<comment type="cofactor">
    <cofactor evidence="1 10">
        <name>Mg(2+)</name>
        <dbReference type="ChEBI" id="CHEBI:18420"/>
    </cofactor>
</comment>
<dbReference type="OrthoDB" id="18170at2759"/>
<accession>A0A015JQZ2</accession>
<dbReference type="CDD" id="cd13959">
    <property type="entry name" value="PT_UbiA_COQ2"/>
    <property type="match status" value="1"/>
</dbReference>
<evidence type="ECO:0000256" key="2">
    <source>
        <dbReference type="ARBA" id="ARBA00004292"/>
    </source>
</evidence>
<dbReference type="EC" id="2.5.1.39" evidence="10"/>
<protein>
    <recommendedName>
        <fullName evidence="10">4-hydroxybenzoate polyprenyltransferase, mitochondrial</fullName>
        <shortName evidence="10">4-HB polyprenyltransferase</shortName>
        <ecNumber evidence="10">2.5.1.39</ecNumber>
    </recommendedName>
    <alternativeName>
        <fullName evidence="10">Para-hydroxybenzoate--polyprenyltransferase</fullName>
        <shortName evidence="10">PHB:PPT</shortName>
        <shortName evidence="10">PHB:polyprenyltransferase</shortName>
    </alternativeName>
</protein>
<feature type="transmembrane region" description="Helical" evidence="10">
    <location>
        <begin position="112"/>
        <end position="131"/>
    </location>
</feature>
<dbReference type="PANTHER" id="PTHR11048">
    <property type="entry name" value="PRENYLTRANSFERASES"/>
    <property type="match status" value="1"/>
</dbReference>
<keyword evidence="10" id="KW-0999">Mitochondrion inner membrane</keyword>
<comment type="pathway">
    <text evidence="10">Cofactor biosynthesis; ubiquinone biosynthesis.</text>
</comment>
<feature type="transmembrane region" description="Helical" evidence="10">
    <location>
        <begin position="235"/>
        <end position="252"/>
    </location>
</feature>
<dbReference type="Gene3D" id="1.10.357.140">
    <property type="entry name" value="UbiA prenyltransferase"/>
    <property type="match status" value="1"/>
</dbReference>
<keyword evidence="7 10" id="KW-0472">Membrane</keyword>
<evidence type="ECO:0000256" key="4">
    <source>
        <dbReference type="ARBA" id="ARBA00022679"/>
    </source>
</evidence>
<evidence type="ECO:0000256" key="5">
    <source>
        <dbReference type="ARBA" id="ARBA00022692"/>
    </source>
</evidence>
<dbReference type="Proteomes" id="UP000022910">
    <property type="component" value="Unassembled WGS sequence"/>
</dbReference>
<dbReference type="GO" id="GO:0005743">
    <property type="term" value="C:mitochondrial inner membrane"/>
    <property type="evidence" value="ECO:0007669"/>
    <property type="project" value="UniProtKB-SubCell"/>
</dbReference>
<dbReference type="STRING" id="1432141.A0A015JQZ2"/>
<feature type="transmembrane region" description="Helical" evidence="10">
    <location>
        <begin position="177"/>
        <end position="201"/>
    </location>
</feature>
<dbReference type="FunFam" id="1.10.357.140:FF:000003">
    <property type="entry name" value="4-hydroxybenzoate polyprenyltransferase, mitochondrial"/>
    <property type="match status" value="1"/>
</dbReference>
<proteinExistence type="inferred from homology"/>
<dbReference type="GO" id="GO:0006744">
    <property type="term" value="P:ubiquinone biosynthetic process"/>
    <property type="evidence" value="ECO:0007669"/>
    <property type="project" value="UniProtKB-UniRule"/>
</dbReference>
<evidence type="ECO:0000256" key="10">
    <source>
        <dbReference type="HAMAP-Rule" id="MF_03189"/>
    </source>
</evidence>
<keyword evidence="5 10" id="KW-0812">Transmembrane</keyword>
<dbReference type="GO" id="GO:0008412">
    <property type="term" value="F:4-hydroxybenzoate polyprenyltransferase activity"/>
    <property type="evidence" value="ECO:0007669"/>
    <property type="project" value="UniProtKB-EC"/>
</dbReference>
<keyword evidence="4 10" id="KW-0808">Transferase</keyword>
<dbReference type="InterPro" id="IPR044878">
    <property type="entry name" value="UbiA_sf"/>
</dbReference>
<feature type="transmembrane region" description="Helical" evidence="10">
    <location>
        <begin position="258"/>
        <end position="275"/>
    </location>
</feature>